<organism evidence="1 2">
    <name type="scientific">Ambispora gerdemannii</name>
    <dbReference type="NCBI Taxonomy" id="144530"/>
    <lineage>
        <taxon>Eukaryota</taxon>
        <taxon>Fungi</taxon>
        <taxon>Fungi incertae sedis</taxon>
        <taxon>Mucoromycota</taxon>
        <taxon>Glomeromycotina</taxon>
        <taxon>Glomeromycetes</taxon>
        <taxon>Archaeosporales</taxon>
        <taxon>Ambisporaceae</taxon>
        <taxon>Ambispora</taxon>
    </lineage>
</organism>
<dbReference type="Proteomes" id="UP000789831">
    <property type="component" value="Unassembled WGS sequence"/>
</dbReference>
<name>A0A9N9EQP0_9GLOM</name>
<evidence type="ECO:0000313" key="1">
    <source>
        <dbReference type="EMBL" id="CAG8685100.1"/>
    </source>
</evidence>
<keyword evidence="2" id="KW-1185">Reference proteome</keyword>
<protein>
    <submittedName>
        <fullName evidence="1">2854_t:CDS:1</fullName>
    </submittedName>
</protein>
<proteinExistence type="predicted"/>
<dbReference type="AlphaFoldDB" id="A0A9N9EQP0"/>
<feature type="non-terminal residue" evidence="1">
    <location>
        <position position="1"/>
    </location>
</feature>
<gene>
    <name evidence="1" type="ORF">AGERDE_LOCUS12841</name>
</gene>
<sequence length="43" mass="5234">NHLEDDKYQNNQKDEVRVKVVMIRKRKISRQLKKHQAIVTQMS</sequence>
<evidence type="ECO:0000313" key="2">
    <source>
        <dbReference type="Proteomes" id="UP000789831"/>
    </source>
</evidence>
<dbReference type="EMBL" id="CAJVPL010011800">
    <property type="protein sequence ID" value="CAG8685100.1"/>
    <property type="molecule type" value="Genomic_DNA"/>
</dbReference>
<accession>A0A9N9EQP0</accession>
<comment type="caution">
    <text evidence="1">The sequence shown here is derived from an EMBL/GenBank/DDBJ whole genome shotgun (WGS) entry which is preliminary data.</text>
</comment>
<reference evidence="1" key="1">
    <citation type="submission" date="2021-06" db="EMBL/GenBank/DDBJ databases">
        <authorList>
            <person name="Kallberg Y."/>
            <person name="Tangrot J."/>
            <person name="Rosling A."/>
        </authorList>
    </citation>
    <scope>NUCLEOTIDE SEQUENCE</scope>
    <source>
        <strain evidence="1">MT106</strain>
    </source>
</reference>